<evidence type="ECO:0000313" key="4">
    <source>
        <dbReference type="WormBase" id="CBG09710"/>
    </source>
</evidence>
<dbReference type="HOGENOM" id="CLU_042960_1_0_1"/>
<accession>A8X8F8</accession>
<dbReference type="WormBase" id="CBG09710">
    <property type="protein sequence ID" value="CBP36566"/>
    <property type="gene ID" value="WBGene00031250"/>
    <property type="gene designation" value="Cbr-srh-159"/>
</dbReference>
<name>A8X8F8_CAEBR</name>
<feature type="transmembrane region" description="Helical" evidence="1">
    <location>
        <begin position="237"/>
        <end position="263"/>
    </location>
</feature>
<dbReference type="OMA" id="QLMYFVI"/>
<dbReference type="AlphaFoldDB" id="A8X8F8"/>
<feature type="transmembrane region" description="Helical" evidence="1">
    <location>
        <begin position="96"/>
        <end position="116"/>
    </location>
</feature>
<reference evidence="2 3" key="2">
    <citation type="journal article" date="2011" name="PLoS Genet.">
        <title>Caenorhabditis briggsae recombinant inbred line genotypes reveal inter-strain incompatibility and the evolution of recombination.</title>
        <authorList>
            <person name="Ross J.A."/>
            <person name="Koboldt D.C."/>
            <person name="Staisch J.E."/>
            <person name="Chamberlin H.M."/>
            <person name="Gupta B.P."/>
            <person name="Miller R.D."/>
            <person name="Baird S.E."/>
            <person name="Haag E.S."/>
        </authorList>
    </citation>
    <scope>NUCLEOTIDE SEQUENCE [LARGE SCALE GENOMIC DNA]</scope>
    <source>
        <strain evidence="2 3">AF16</strain>
    </source>
</reference>
<evidence type="ECO:0000256" key="1">
    <source>
        <dbReference type="SAM" id="Phobius"/>
    </source>
</evidence>
<feature type="transmembrane region" description="Helical" evidence="1">
    <location>
        <begin position="184"/>
        <end position="216"/>
    </location>
</feature>
<dbReference type="InParanoid" id="A8X8F8"/>
<dbReference type="InterPro" id="IPR019422">
    <property type="entry name" value="7TM_GPCR_serpentine_rcpt_Srh"/>
</dbReference>
<dbReference type="EMBL" id="HE600998">
    <property type="protein sequence ID" value="CAP28919.2"/>
    <property type="molecule type" value="Genomic_DNA"/>
</dbReference>
<keyword evidence="1" id="KW-0812">Transmembrane</keyword>
<evidence type="ECO:0000313" key="2">
    <source>
        <dbReference type="EMBL" id="CAP28919.2"/>
    </source>
</evidence>
<feature type="transmembrane region" description="Helical" evidence="1">
    <location>
        <begin position="17"/>
        <end position="38"/>
    </location>
</feature>
<dbReference type="PANTHER" id="PTHR22941:SF36">
    <property type="entry name" value="SERPENTINE RECEPTOR, CLASS H"/>
    <property type="match status" value="1"/>
</dbReference>
<feature type="transmembrane region" description="Helical" evidence="1">
    <location>
        <begin position="50"/>
        <end position="76"/>
    </location>
</feature>
<feature type="transmembrane region" description="Helical" evidence="1">
    <location>
        <begin position="275"/>
        <end position="294"/>
    </location>
</feature>
<keyword evidence="3" id="KW-1185">Reference proteome</keyword>
<keyword evidence="1" id="KW-1133">Transmembrane helix</keyword>
<evidence type="ECO:0000313" key="3">
    <source>
        <dbReference type="Proteomes" id="UP000008549"/>
    </source>
</evidence>
<organism evidence="2 3">
    <name type="scientific">Caenorhabditis briggsae</name>
    <dbReference type="NCBI Taxonomy" id="6238"/>
    <lineage>
        <taxon>Eukaryota</taxon>
        <taxon>Metazoa</taxon>
        <taxon>Ecdysozoa</taxon>
        <taxon>Nematoda</taxon>
        <taxon>Chromadorea</taxon>
        <taxon>Rhabditida</taxon>
        <taxon>Rhabditina</taxon>
        <taxon>Rhabditomorpha</taxon>
        <taxon>Rhabditoidea</taxon>
        <taxon>Rhabditidae</taxon>
        <taxon>Peloderinae</taxon>
        <taxon>Caenorhabditis</taxon>
    </lineage>
</organism>
<proteinExistence type="predicted"/>
<feature type="transmembrane region" description="Helical" evidence="1">
    <location>
        <begin position="136"/>
        <end position="157"/>
    </location>
</feature>
<gene>
    <name evidence="4" type="primary">srh-159</name>
    <name evidence="2 4" type="ORF">CBG09710</name>
    <name evidence="2" type="ORF">CBG_09710</name>
</gene>
<sequence>MCSNTTSFLASDEFYKITLHCLSVFKIPLHTLGAYIVIAKTPAKMSSVKTSMLILHVLSSFLDIYLSFLCIPVFTLPVSAGYPLGISVWLGIPTPLQVYLGCTMVSAVCVSILGCFEERNYILKNGNSQTIRWKRIIYLASLYTVSCLYMLPTYLFMPDQVNGKFGILQKVACIPEDVLNRPGFFVLAVDGTVCVLSICLDTVFLFAQLMYFVISTTYRLSQTSSKSNATYKLQKQFMVSLGLHTLIPTFMIALPVIYLAVAISQNIYNQAATNIALAAISMHGVLSTVTMLLVHKPYRVETLAVFRMKRYLNTRINTS</sequence>
<protein>
    <submittedName>
        <fullName evidence="2">Protein CBG09710</fullName>
    </submittedName>
</protein>
<keyword evidence="1" id="KW-0472">Membrane</keyword>
<dbReference type="InterPro" id="IPR053220">
    <property type="entry name" value="Nematode_rcpt-like_serp_H"/>
</dbReference>
<dbReference type="PANTHER" id="PTHR22941">
    <property type="entry name" value="SERPENTINE RECEPTOR"/>
    <property type="match status" value="1"/>
</dbReference>
<reference evidence="2 3" key="1">
    <citation type="journal article" date="2003" name="PLoS Biol.">
        <title>The genome sequence of Caenorhabditis briggsae: a platform for comparative genomics.</title>
        <authorList>
            <person name="Stein L.D."/>
            <person name="Bao Z."/>
            <person name="Blasiar D."/>
            <person name="Blumenthal T."/>
            <person name="Brent M.R."/>
            <person name="Chen N."/>
            <person name="Chinwalla A."/>
            <person name="Clarke L."/>
            <person name="Clee C."/>
            <person name="Coghlan A."/>
            <person name="Coulson A."/>
            <person name="D'Eustachio P."/>
            <person name="Fitch D.H."/>
            <person name="Fulton L.A."/>
            <person name="Fulton R.E."/>
            <person name="Griffiths-Jones S."/>
            <person name="Harris T.W."/>
            <person name="Hillier L.W."/>
            <person name="Kamath R."/>
            <person name="Kuwabara P.E."/>
            <person name="Mardis E.R."/>
            <person name="Marra M.A."/>
            <person name="Miner T.L."/>
            <person name="Minx P."/>
            <person name="Mullikin J.C."/>
            <person name="Plumb R.W."/>
            <person name="Rogers J."/>
            <person name="Schein J.E."/>
            <person name="Sohrmann M."/>
            <person name="Spieth J."/>
            <person name="Stajich J.E."/>
            <person name="Wei C."/>
            <person name="Willey D."/>
            <person name="Wilson R.K."/>
            <person name="Durbin R."/>
            <person name="Waterston R.H."/>
        </authorList>
    </citation>
    <scope>NUCLEOTIDE SEQUENCE [LARGE SCALE GENOMIC DNA]</scope>
    <source>
        <strain evidence="2 3">AF16</strain>
    </source>
</reference>
<dbReference type="Proteomes" id="UP000008549">
    <property type="component" value="Unassembled WGS sequence"/>
</dbReference>
<dbReference type="eggNOG" id="ENOG502TFKV">
    <property type="taxonomic scope" value="Eukaryota"/>
</dbReference>
<dbReference type="Pfam" id="PF10318">
    <property type="entry name" value="7TM_GPCR_Srh"/>
    <property type="match status" value="1"/>
</dbReference>